<accession>A0A451DE94</accession>
<evidence type="ECO:0000259" key="9">
    <source>
        <dbReference type="Pfam" id="PF02781"/>
    </source>
</evidence>
<dbReference type="PROSITE" id="PS00069">
    <property type="entry name" value="G6P_DEHYDROGENASE"/>
    <property type="match status" value="1"/>
</dbReference>
<dbReference type="GO" id="GO:0005829">
    <property type="term" value="C:cytosol"/>
    <property type="evidence" value="ECO:0007669"/>
    <property type="project" value="TreeGrafter"/>
</dbReference>
<dbReference type="Gene3D" id="3.30.360.10">
    <property type="entry name" value="Dihydrodipicolinate Reductase, domain 2"/>
    <property type="match status" value="1"/>
</dbReference>
<protein>
    <recommendedName>
        <fullName evidence="7">Glucose-6-phosphate 1-dehydrogenase</fullName>
        <shortName evidence="7">G6PD</shortName>
        <ecNumber evidence="7">1.1.1.49</ecNumber>
    </recommendedName>
</protein>
<organism evidence="10 11">
    <name type="scientific">Buchnera aphidicola</name>
    <name type="common">Cinara splendens</name>
    <dbReference type="NCBI Taxonomy" id="2518979"/>
    <lineage>
        <taxon>Bacteria</taxon>
        <taxon>Pseudomonadati</taxon>
        <taxon>Pseudomonadota</taxon>
        <taxon>Gammaproteobacteria</taxon>
        <taxon>Enterobacterales</taxon>
        <taxon>Erwiniaceae</taxon>
        <taxon>Buchnera</taxon>
    </lineage>
</organism>
<dbReference type="PRINTS" id="PR00079">
    <property type="entry name" value="G6PDHDRGNASE"/>
</dbReference>
<dbReference type="GO" id="GO:0050661">
    <property type="term" value="F:NADP binding"/>
    <property type="evidence" value="ECO:0007669"/>
    <property type="project" value="UniProtKB-UniRule"/>
</dbReference>
<feature type="binding site" evidence="7">
    <location>
        <position position="178"/>
    </location>
    <ligand>
        <name>substrate</name>
    </ligand>
</feature>
<dbReference type="Pfam" id="PF02781">
    <property type="entry name" value="G6PD_C"/>
    <property type="match status" value="1"/>
</dbReference>
<sequence>MLLKKNYDLIIFGATGDLAQKKLFPALYQLEKKKYLISSMQIIGVSRTNYTIEEYLNIIYNSLKKFLNENIQPFIWKLLKKRFIFITIDINQIQSFTKLIPYLKKKNSTIINYLAVSSDMFEKIFKGLSLIKLNTLNSKIIVEKPIGKSLSTFLIIEKSMKKYFFEKNIFRIDHYLGKKTILNLIKLKFFNPIFNKYLNKSYIDHVQITLSESIGIENRWNYFDNTGQTIDMVQNHMLQIISIFAMKIPKLFNRKNICNEKIKILKSLRIINKKNIHNYVSLGQYSSGKINNHTVKAYVNEKQAQKNSSTETFVAIKLYIDTKQWKNIPFYIRTGKRLFKKSSKIVIFFKNQHNTLFKNKYIHSTSNRMTINLQPILEMISKNKTKESQLNSNITYKKNKLFNDDKNLFFKNNSLKEYERLLLEIVQNRQFLFVQQKEVIHAWKWIDPIIQAYKSCPKLLQYYTSGTWGPQSAFNLIKKDKKKWDNN</sequence>
<feature type="binding site" evidence="7">
    <location>
        <position position="174"/>
    </location>
    <ligand>
        <name>substrate</name>
    </ligand>
</feature>
<feature type="binding site" evidence="7">
    <location>
        <position position="341"/>
    </location>
    <ligand>
        <name>substrate</name>
    </ligand>
</feature>
<dbReference type="InterPro" id="IPR019796">
    <property type="entry name" value="G6P_DH_AS"/>
</dbReference>
<evidence type="ECO:0000256" key="2">
    <source>
        <dbReference type="ARBA" id="ARBA00009975"/>
    </source>
</evidence>
<proteinExistence type="inferred from homology"/>
<feature type="binding site" evidence="7">
    <location>
        <position position="144"/>
    </location>
    <ligand>
        <name>NADP(+)</name>
        <dbReference type="ChEBI" id="CHEBI:58349"/>
    </ligand>
</feature>
<feature type="binding site" evidence="7">
    <location>
        <position position="47"/>
    </location>
    <ligand>
        <name>NADP(+)</name>
        <dbReference type="ChEBI" id="CHEBI:58349"/>
    </ligand>
</feature>
<keyword evidence="6 7" id="KW-0119">Carbohydrate metabolism</keyword>
<dbReference type="EC" id="1.1.1.49" evidence="7"/>
<gene>
    <name evidence="7 10" type="primary">zwf</name>
    <name evidence="10" type="ORF">BUCISPPA3004_212</name>
</gene>
<feature type="binding site" evidence="7">
    <location>
        <begin position="89"/>
        <end position="90"/>
    </location>
    <ligand>
        <name>NADP(+)</name>
        <dbReference type="ChEBI" id="CHEBI:58349"/>
    </ligand>
</feature>
<dbReference type="Proteomes" id="UP000294413">
    <property type="component" value="Chromosome 1"/>
</dbReference>
<feature type="binding site" evidence="7">
    <location>
        <position position="336"/>
    </location>
    <ligand>
        <name>substrate</name>
    </ligand>
</feature>
<evidence type="ECO:0000256" key="3">
    <source>
        <dbReference type="ARBA" id="ARBA00022526"/>
    </source>
</evidence>
<feature type="binding site" evidence="7">
    <location>
        <position position="231"/>
    </location>
    <ligand>
        <name>substrate</name>
    </ligand>
</feature>
<keyword evidence="5 7" id="KW-0560">Oxidoreductase</keyword>
<evidence type="ECO:0000313" key="10">
    <source>
        <dbReference type="EMBL" id="VFP84969.1"/>
    </source>
</evidence>
<feature type="active site" description="Proton acceptor" evidence="7">
    <location>
        <position position="236"/>
    </location>
</feature>
<evidence type="ECO:0000256" key="6">
    <source>
        <dbReference type="ARBA" id="ARBA00023277"/>
    </source>
</evidence>
<feature type="binding site" evidence="7">
    <location>
        <position position="212"/>
    </location>
    <ligand>
        <name>substrate</name>
    </ligand>
</feature>
<dbReference type="RefSeq" id="WP_154048899.1">
    <property type="nucleotide sequence ID" value="NZ_LR217722.1"/>
</dbReference>
<feature type="domain" description="Glucose-6-phosphate dehydrogenase C-terminal" evidence="9">
    <location>
        <begin position="186"/>
        <end position="484"/>
    </location>
</feature>
<dbReference type="AlphaFoldDB" id="A0A451DE94"/>
<dbReference type="PANTHER" id="PTHR23429">
    <property type="entry name" value="GLUCOSE-6-PHOSPHATE 1-DEHYDROGENASE G6PD"/>
    <property type="match status" value="1"/>
</dbReference>
<evidence type="ECO:0000313" key="11">
    <source>
        <dbReference type="Proteomes" id="UP000294413"/>
    </source>
</evidence>
<dbReference type="GO" id="GO:0009051">
    <property type="term" value="P:pentose-phosphate shunt, oxidative branch"/>
    <property type="evidence" value="ECO:0007669"/>
    <property type="project" value="TreeGrafter"/>
</dbReference>
<comment type="similarity">
    <text evidence="2 7">Belongs to the glucose-6-phosphate dehydrogenase family.</text>
</comment>
<comment type="caution">
    <text evidence="7">Lacks conserved residue(s) required for the propagation of feature annotation.</text>
</comment>
<dbReference type="UniPathway" id="UPA00115">
    <property type="reaction ID" value="UER00408"/>
</dbReference>
<feature type="domain" description="Glucose-6-phosphate dehydrogenase NAD-binding" evidence="8">
    <location>
        <begin position="10"/>
        <end position="183"/>
    </location>
</feature>
<keyword evidence="3 7" id="KW-0313">Glucose metabolism</keyword>
<dbReference type="Gene3D" id="3.40.50.720">
    <property type="entry name" value="NAD(P)-binding Rossmann-like Domain"/>
    <property type="match status" value="1"/>
</dbReference>
<dbReference type="InterPro" id="IPR022675">
    <property type="entry name" value="G6P_DH_C"/>
</dbReference>
<dbReference type="SUPFAM" id="SSF51735">
    <property type="entry name" value="NAD(P)-binding Rossmann-fold domains"/>
    <property type="match status" value="1"/>
</dbReference>
<dbReference type="Pfam" id="PF00479">
    <property type="entry name" value="G6PD_N"/>
    <property type="match status" value="1"/>
</dbReference>
<dbReference type="HAMAP" id="MF_00966">
    <property type="entry name" value="G6PD"/>
    <property type="match status" value="1"/>
</dbReference>
<dbReference type="OrthoDB" id="9802739at2"/>
<keyword evidence="4 7" id="KW-0521">NADP</keyword>
<dbReference type="InterPro" id="IPR036291">
    <property type="entry name" value="NAD(P)-bd_dom_sf"/>
</dbReference>
<dbReference type="InterPro" id="IPR001282">
    <property type="entry name" value="G6P_DH"/>
</dbReference>
<dbReference type="GO" id="GO:0004345">
    <property type="term" value="F:glucose-6-phosphate dehydrogenase activity"/>
    <property type="evidence" value="ECO:0007669"/>
    <property type="project" value="UniProtKB-UniRule"/>
</dbReference>
<dbReference type="EMBL" id="LR217722">
    <property type="protein sequence ID" value="VFP84969.1"/>
    <property type="molecule type" value="Genomic_DNA"/>
</dbReference>
<evidence type="ECO:0000256" key="7">
    <source>
        <dbReference type="HAMAP-Rule" id="MF_00966"/>
    </source>
</evidence>
<comment type="catalytic activity">
    <reaction evidence="7">
        <text>D-glucose 6-phosphate + NADP(+) = 6-phospho-D-glucono-1,5-lactone + NADPH + H(+)</text>
        <dbReference type="Rhea" id="RHEA:15841"/>
        <dbReference type="ChEBI" id="CHEBI:15378"/>
        <dbReference type="ChEBI" id="CHEBI:57783"/>
        <dbReference type="ChEBI" id="CHEBI:57955"/>
        <dbReference type="ChEBI" id="CHEBI:58349"/>
        <dbReference type="ChEBI" id="CHEBI:61548"/>
        <dbReference type="EC" id="1.1.1.49"/>
    </reaction>
</comment>
<evidence type="ECO:0000259" key="8">
    <source>
        <dbReference type="Pfam" id="PF00479"/>
    </source>
</evidence>
<evidence type="ECO:0000256" key="5">
    <source>
        <dbReference type="ARBA" id="ARBA00023002"/>
    </source>
</evidence>
<dbReference type="GO" id="GO:0006006">
    <property type="term" value="P:glucose metabolic process"/>
    <property type="evidence" value="ECO:0007669"/>
    <property type="project" value="UniProtKB-KW"/>
</dbReference>
<dbReference type="NCBIfam" id="TIGR00871">
    <property type="entry name" value="zwf"/>
    <property type="match status" value="1"/>
</dbReference>
<comment type="function">
    <text evidence="7">Catalyzes the oxidation of glucose 6-phosphate to 6-phosphogluconolactone.</text>
</comment>
<reference evidence="10 11" key="1">
    <citation type="submission" date="2019-02" db="EMBL/GenBank/DDBJ databases">
        <authorList>
            <person name="Manzano-Marin A."/>
            <person name="Manzano-Marin A."/>
        </authorList>
    </citation>
    <scope>NUCLEOTIDE SEQUENCE [LARGE SCALE GENOMIC DNA]</scope>
    <source>
        <strain evidence="10 11">BuCisplendens</strain>
    </source>
</reference>
<comment type="pathway">
    <text evidence="1 7">Carbohydrate degradation; pentose phosphate pathway; D-ribulose 5-phosphate from D-glucose 6-phosphate (oxidative stage): step 1/3.</text>
</comment>
<name>A0A451DE94_9GAMM</name>
<evidence type="ECO:0000256" key="1">
    <source>
        <dbReference type="ARBA" id="ARBA00004937"/>
    </source>
</evidence>
<dbReference type="InterPro" id="IPR022674">
    <property type="entry name" value="G6P_DH_NAD-bd"/>
</dbReference>
<dbReference type="PANTHER" id="PTHR23429:SF0">
    <property type="entry name" value="GLUCOSE-6-PHOSPHATE 1-DEHYDROGENASE"/>
    <property type="match status" value="1"/>
</dbReference>
<dbReference type="PIRSF" id="PIRSF000110">
    <property type="entry name" value="G6PD"/>
    <property type="match status" value="1"/>
</dbReference>
<dbReference type="SUPFAM" id="SSF55347">
    <property type="entry name" value="Glyceraldehyde-3-phosphate dehydrogenase-like, C-terminal domain"/>
    <property type="match status" value="1"/>
</dbReference>
<evidence type="ECO:0000256" key="4">
    <source>
        <dbReference type="ARBA" id="ARBA00022857"/>
    </source>
</evidence>